<evidence type="ECO:0000256" key="6">
    <source>
        <dbReference type="ARBA" id="ARBA00022840"/>
    </source>
</evidence>
<keyword evidence="6" id="KW-0067">ATP-binding</keyword>
<comment type="function">
    <text evidence="1 9">May be involved in recombinational repair of damaged DNA.</text>
</comment>
<evidence type="ECO:0000256" key="8">
    <source>
        <dbReference type="ARBA" id="ARBA00033408"/>
    </source>
</evidence>
<dbReference type="InterPro" id="IPR027417">
    <property type="entry name" value="P-loop_NTPase"/>
</dbReference>
<protein>
    <recommendedName>
        <fullName evidence="3 9">DNA repair protein RecN</fullName>
    </recommendedName>
    <alternativeName>
        <fullName evidence="8 9">Recombination protein N</fullName>
    </alternativeName>
</protein>
<evidence type="ECO:0000313" key="12">
    <source>
        <dbReference type="EMBL" id="VEF44506.1"/>
    </source>
</evidence>
<dbReference type="OrthoDB" id="9806954at2"/>
<evidence type="ECO:0000256" key="7">
    <source>
        <dbReference type="ARBA" id="ARBA00023204"/>
    </source>
</evidence>
<evidence type="ECO:0000256" key="4">
    <source>
        <dbReference type="ARBA" id="ARBA00022741"/>
    </source>
</evidence>
<dbReference type="NCBIfam" id="TIGR00634">
    <property type="entry name" value="recN"/>
    <property type="match status" value="1"/>
</dbReference>
<feature type="coiled-coil region" evidence="10">
    <location>
        <begin position="266"/>
        <end position="293"/>
    </location>
</feature>
<organism evidence="12 13">
    <name type="scientific">Aggregatibacter aphrophilus ATCC 33389</name>
    <dbReference type="NCBI Taxonomy" id="985008"/>
    <lineage>
        <taxon>Bacteria</taxon>
        <taxon>Pseudomonadati</taxon>
        <taxon>Pseudomonadota</taxon>
        <taxon>Gammaproteobacteria</taxon>
        <taxon>Pasteurellales</taxon>
        <taxon>Pasteurellaceae</taxon>
        <taxon>Aggregatibacter</taxon>
    </lineage>
</organism>
<dbReference type="GO" id="GO:0043590">
    <property type="term" value="C:bacterial nucleoid"/>
    <property type="evidence" value="ECO:0007669"/>
    <property type="project" value="TreeGrafter"/>
</dbReference>
<dbReference type="Gene3D" id="3.40.50.300">
    <property type="entry name" value="P-loop containing nucleotide triphosphate hydrolases"/>
    <property type="match status" value="2"/>
</dbReference>
<dbReference type="FunFam" id="3.40.50.300:FF:000319">
    <property type="entry name" value="DNA repair protein RecN"/>
    <property type="match status" value="1"/>
</dbReference>
<dbReference type="Pfam" id="PF02463">
    <property type="entry name" value="SMC_N"/>
    <property type="match status" value="1"/>
</dbReference>
<keyword evidence="4" id="KW-0547">Nucleotide-binding</keyword>
<dbReference type="InterPro" id="IPR004604">
    <property type="entry name" value="DNA_recomb/repair_RecN"/>
</dbReference>
<dbReference type="GO" id="GO:0009432">
    <property type="term" value="P:SOS response"/>
    <property type="evidence" value="ECO:0007669"/>
    <property type="project" value="TreeGrafter"/>
</dbReference>
<dbReference type="PIRSF" id="PIRSF003128">
    <property type="entry name" value="RecN"/>
    <property type="match status" value="1"/>
</dbReference>
<gene>
    <name evidence="12" type="primary">recN</name>
    <name evidence="12" type="ORF">NCTC5906_02015</name>
</gene>
<evidence type="ECO:0000313" key="13">
    <source>
        <dbReference type="Proteomes" id="UP000272690"/>
    </source>
</evidence>
<evidence type="ECO:0000256" key="2">
    <source>
        <dbReference type="ARBA" id="ARBA00009441"/>
    </source>
</evidence>
<accession>A0A3S4TRK6</accession>
<dbReference type="CDD" id="cd03241">
    <property type="entry name" value="ABC_RecN"/>
    <property type="match status" value="2"/>
</dbReference>
<dbReference type="GO" id="GO:0006310">
    <property type="term" value="P:DNA recombination"/>
    <property type="evidence" value="ECO:0007669"/>
    <property type="project" value="InterPro"/>
</dbReference>
<dbReference type="NCBIfam" id="NF008121">
    <property type="entry name" value="PRK10869.1"/>
    <property type="match status" value="1"/>
</dbReference>
<dbReference type="GO" id="GO:0005524">
    <property type="term" value="F:ATP binding"/>
    <property type="evidence" value="ECO:0007669"/>
    <property type="project" value="UniProtKB-KW"/>
</dbReference>
<feature type="domain" description="RecF/RecN/SMC N-terminal" evidence="11">
    <location>
        <begin position="1"/>
        <end position="499"/>
    </location>
</feature>
<dbReference type="FunFam" id="3.40.50.300:FF:000356">
    <property type="entry name" value="DNA repair protein RecN"/>
    <property type="match status" value="1"/>
</dbReference>
<evidence type="ECO:0000256" key="9">
    <source>
        <dbReference type="PIRNR" id="PIRNR003128"/>
    </source>
</evidence>
<sequence>MLTQLTINNFAIVRHLNIELMQGMSVITGETGAGKSIAIDALGLCLGQRTEISMLREGQERVDICATFHINKNNPAYQFLQEQELQDADNPEECILRRIINSDGRSKAFINGIPVSAAQLKDIGQHLIQINSQHASQLLLKNEYQLQLVDNFCHHTALLQQMSADYQIWRNLQHQVKTFQQKCAENEARKQLLQYQVSELDEFNLKENEYAELEEDHTRLSNSEELTQLSQSVLQLLSENETVSVDSLLYRTTQHLNELCELDNRYTEVQNLLQEALIQVQEATSEMQSLSSHIEQDPALLAEIEQRMGTAVQLARKHNIKPQDLVEFHRQLKQELVQLVNFSESEEELIAQEQIAREKMLETAIALHQSRQAGAQKLAQLVRRSIKQLAMEHAEFFIELHSDYDKIGANGADNAIFTLQSNLGQTAQPLAKIASGGELSRIALAIQVQASNQTAIPTLIFDEIDVGISGATANVVGKLLRKLSEKCQVICVTHLPQVACHGIHHFSVEKSTVDQKTETKMTALSAQQRVNALAKLLGGSKITDAVLANAKEMLDAAA</sequence>
<evidence type="ECO:0000256" key="10">
    <source>
        <dbReference type="SAM" id="Coils"/>
    </source>
</evidence>
<dbReference type="Proteomes" id="UP000272690">
    <property type="component" value="Chromosome"/>
</dbReference>
<evidence type="ECO:0000256" key="1">
    <source>
        <dbReference type="ARBA" id="ARBA00003618"/>
    </source>
</evidence>
<keyword evidence="5 9" id="KW-0227">DNA damage</keyword>
<dbReference type="GO" id="GO:0006281">
    <property type="term" value="P:DNA repair"/>
    <property type="evidence" value="ECO:0007669"/>
    <property type="project" value="UniProtKB-KW"/>
</dbReference>
<evidence type="ECO:0000256" key="3">
    <source>
        <dbReference type="ARBA" id="ARBA00021315"/>
    </source>
</evidence>
<evidence type="ECO:0000259" key="11">
    <source>
        <dbReference type="Pfam" id="PF02463"/>
    </source>
</evidence>
<dbReference type="EMBL" id="LR134327">
    <property type="protein sequence ID" value="VEF44506.1"/>
    <property type="molecule type" value="Genomic_DNA"/>
</dbReference>
<dbReference type="RefSeq" id="WP_005703867.1">
    <property type="nucleotide sequence ID" value="NZ_AEWB02000015.1"/>
</dbReference>
<reference evidence="12 13" key="1">
    <citation type="submission" date="2018-12" db="EMBL/GenBank/DDBJ databases">
        <authorList>
            <consortium name="Pathogen Informatics"/>
        </authorList>
    </citation>
    <scope>NUCLEOTIDE SEQUENCE [LARGE SCALE GENOMIC DNA]</scope>
    <source>
        <strain evidence="12 13">NCTC5906</strain>
    </source>
</reference>
<keyword evidence="10" id="KW-0175">Coiled coil</keyword>
<dbReference type="AlphaFoldDB" id="A0A3S4TRK6"/>
<proteinExistence type="inferred from homology"/>
<dbReference type="SUPFAM" id="SSF52540">
    <property type="entry name" value="P-loop containing nucleoside triphosphate hydrolases"/>
    <property type="match status" value="2"/>
</dbReference>
<dbReference type="InterPro" id="IPR003395">
    <property type="entry name" value="RecF/RecN/SMC_N"/>
</dbReference>
<name>A0A3S4TRK6_AGGAP</name>
<dbReference type="GeneID" id="49636413"/>
<dbReference type="PANTHER" id="PTHR11059:SF0">
    <property type="entry name" value="DNA REPAIR PROTEIN RECN"/>
    <property type="match status" value="1"/>
</dbReference>
<comment type="similarity">
    <text evidence="2 9">Belongs to the RecN family.</text>
</comment>
<keyword evidence="7 9" id="KW-0234">DNA repair</keyword>
<dbReference type="PANTHER" id="PTHR11059">
    <property type="entry name" value="DNA REPAIR PROTEIN RECN"/>
    <property type="match status" value="1"/>
</dbReference>
<evidence type="ECO:0000256" key="5">
    <source>
        <dbReference type="ARBA" id="ARBA00022763"/>
    </source>
</evidence>